<dbReference type="InParanoid" id="A0A078AVF5"/>
<feature type="domain" description="DAGKc" evidence="5">
    <location>
        <begin position="108"/>
        <end position="239"/>
    </location>
</feature>
<dbReference type="Gene3D" id="2.60.200.40">
    <property type="match status" value="1"/>
</dbReference>
<dbReference type="SMART" id="SM00046">
    <property type="entry name" value="DAGKc"/>
    <property type="match status" value="1"/>
</dbReference>
<keyword evidence="1" id="KW-0808">Transferase</keyword>
<evidence type="ECO:0000256" key="3">
    <source>
        <dbReference type="ARBA" id="ARBA00022777"/>
    </source>
</evidence>
<keyword evidence="3 6" id="KW-0418">Kinase</keyword>
<proteinExistence type="predicted"/>
<dbReference type="Pfam" id="PF19279">
    <property type="entry name" value="YegS_C"/>
    <property type="match status" value="1"/>
</dbReference>
<dbReference type="InterPro" id="IPR017438">
    <property type="entry name" value="ATP-NAD_kinase_N"/>
</dbReference>
<organism evidence="6 7">
    <name type="scientific">Stylonychia lemnae</name>
    <name type="common">Ciliate</name>
    <dbReference type="NCBI Taxonomy" id="5949"/>
    <lineage>
        <taxon>Eukaryota</taxon>
        <taxon>Sar</taxon>
        <taxon>Alveolata</taxon>
        <taxon>Ciliophora</taxon>
        <taxon>Intramacronucleata</taxon>
        <taxon>Spirotrichea</taxon>
        <taxon>Stichotrichia</taxon>
        <taxon>Sporadotrichida</taxon>
        <taxon>Oxytrichidae</taxon>
        <taxon>Stylonychinae</taxon>
        <taxon>Stylonychia</taxon>
    </lineage>
</organism>
<evidence type="ECO:0000256" key="4">
    <source>
        <dbReference type="ARBA" id="ARBA00022840"/>
    </source>
</evidence>
<dbReference type="OrthoDB" id="3853857at2759"/>
<dbReference type="InterPro" id="IPR016064">
    <property type="entry name" value="NAD/diacylglycerol_kinase_sf"/>
</dbReference>
<keyword evidence="7" id="KW-1185">Reference proteome</keyword>
<dbReference type="Pfam" id="PF00781">
    <property type="entry name" value="DAGK_cat"/>
    <property type="match status" value="1"/>
</dbReference>
<dbReference type="GO" id="GO:0016301">
    <property type="term" value="F:kinase activity"/>
    <property type="evidence" value="ECO:0007669"/>
    <property type="project" value="UniProtKB-KW"/>
</dbReference>
<reference evidence="6 7" key="1">
    <citation type="submission" date="2014-06" db="EMBL/GenBank/DDBJ databases">
        <authorList>
            <person name="Swart Estienne"/>
        </authorList>
    </citation>
    <scope>NUCLEOTIDE SEQUENCE [LARGE SCALE GENOMIC DNA]</scope>
    <source>
        <strain evidence="6 7">130c</strain>
    </source>
</reference>
<dbReference type="PANTHER" id="PTHR12358">
    <property type="entry name" value="SPHINGOSINE KINASE"/>
    <property type="match status" value="1"/>
</dbReference>
<dbReference type="InterPro" id="IPR001206">
    <property type="entry name" value="Diacylglycerol_kinase_cat_dom"/>
</dbReference>
<evidence type="ECO:0000313" key="6">
    <source>
        <dbReference type="EMBL" id="CDW86031.1"/>
    </source>
</evidence>
<dbReference type="Proteomes" id="UP000039865">
    <property type="component" value="Unassembled WGS sequence"/>
</dbReference>
<accession>A0A078AVF5</accession>
<keyword evidence="4" id="KW-0067">ATP-binding</keyword>
<evidence type="ECO:0000313" key="7">
    <source>
        <dbReference type="Proteomes" id="UP000039865"/>
    </source>
</evidence>
<dbReference type="AlphaFoldDB" id="A0A078AVF5"/>
<dbReference type="SUPFAM" id="SSF111331">
    <property type="entry name" value="NAD kinase/diacylglycerol kinase-like"/>
    <property type="match status" value="1"/>
</dbReference>
<evidence type="ECO:0000259" key="5">
    <source>
        <dbReference type="PROSITE" id="PS50146"/>
    </source>
</evidence>
<keyword evidence="2" id="KW-0547">Nucleotide-binding</keyword>
<evidence type="ECO:0000256" key="1">
    <source>
        <dbReference type="ARBA" id="ARBA00022679"/>
    </source>
</evidence>
<dbReference type="PANTHER" id="PTHR12358:SF54">
    <property type="entry name" value="SPHINGOSINE KINASE RELATED PROTEIN"/>
    <property type="match status" value="1"/>
</dbReference>
<dbReference type="InterPro" id="IPR045540">
    <property type="entry name" value="YegS/DAGK_C"/>
</dbReference>
<protein>
    <submittedName>
        <fullName evidence="6">Diacylglycerol kinase</fullName>
    </submittedName>
</protein>
<name>A0A078AVF5_STYLE</name>
<gene>
    <name evidence="6" type="primary">Contig19057.g20204</name>
    <name evidence="6" type="ORF">STYLEM_15122</name>
</gene>
<sequence length="448" mass="51615">MSAGGNPSNQAKPFDFSKFNFDVFQFHKSYQRGFLKALPQIDHKTLFGIPIYKGFKHMPSFTPFRLKDQNFQINYDSISNLQDKQAQQVEVKRQFQDKLELIQPEQFRFSKGVAIIYNPNSGKNRDIRKIITSYFEIRNIRYQLFETKRISHGIEYAKTIDISQYDALMAVGGDGTLHEVVNGMLKREDKLKVPLIMMPNGTGNDFCASIDVFDYKDVLMDLQNPSKFKIDVLKVSIDKENTEEIPSTGEDKHIRYSIINSCISLLASSSVEAKKYKKFLGSSAYILTSVKGLLTHKSQYYDVEIDDQKVLTNFNTIILNVCNGKYAGGMNAINGYGFINDGLTEINICRNVLEQKNLSSLNEIRKLIDEITKKGGTHVYNPNFYNYRGKKIKVINKSSRDGIKEQRHLVLDGEEFQFQDFVIYDVLPEEIEIIIDYERLLKKSQYFI</sequence>
<evidence type="ECO:0000256" key="2">
    <source>
        <dbReference type="ARBA" id="ARBA00022741"/>
    </source>
</evidence>
<dbReference type="PROSITE" id="PS50146">
    <property type="entry name" value="DAGK"/>
    <property type="match status" value="1"/>
</dbReference>
<dbReference type="EMBL" id="CCKQ01014281">
    <property type="protein sequence ID" value="CDW86031.1"/>
    <property type="molecule type" value="Genomic_DNA"/>
</dbReference>
<dbReference type="GO" id="GO:0005524">
    <property type="term" value="F:ATP binding"/>
    <property type="evidence" value="ECO:0007669"/>
    <property type="project" value="UniProtKB-KW"/>
</dbReference>
<dbReference type="Gene3D" id="3.40.50.10330">
    <property type="entry name" value="Probable inorganic polyphosphate/atp-NAD kinase, domain 1"/>
    <property type="match status" value="1"/>
</dbReference>
<dbReference type="InterPro" id="IPR050187">
    <property type="entry name" value="Lipid_Phosphate_FormReg"/>
</dbReference>